<accession>A0A533I2N8</accession>
<dbReference type="InterPro" id="IPR002035">
    <property type="entry name" value="VWF_A"/>
</dbReference>
<keyword evidence="1" id="KW-0802">TPR repeat</keyword>
<dbReference type="PANTHER" id="PTHR22550:SF14">
    <property type="entry name" value="VWFA DOMAIN-CONTAINING PROTEIN"/>
    <property type="match status" value="1"/>
</dbReference>
<dbReference type="EMBL" id="VAFL01000017">
    <property type="protein sequence ID" value="TKW65025.1"/>
    <property type="molecule type" value="Genomic_DNA"/>
</dbReference>
<evidence type="ECO:0000256" key="1">
    <source>
        <dbReference type="PROSITE-ProRule" id="PRU00339"/>
    </source>
</evidence>
<feature type="transmembrane region" description="Helical" evidence="2">
    <location>
        <begin position="12"/>
        <end position="32"/>
    </location>
</feature>
<dbReference type="SUPFAM" id="SSF53300">
    <property type="entry name" value="vWA-like"/>
    <property type="match status" value="1"/>
</dbReference>
<evidence type="ECO:0000313" key="4">
    <source>
        <dbReference type="EMBL" id="TKW65025.1"/>
    </source>
</evidence>
<dbReference type="InterPro" id="IPR011990">
    <property type="entry name" value="TPR-like_helical_dom_sf"/>
</dbReference>
<evidence type="ECO:0000313" key="5">
    <source>
        <dbReference type="Proteomes" id="UP000315344"/>
    </source>
</evidence>
<name>A0A533I2N8_PARDE</name>
<dbReference type="InterPro" id="IPR050768">
    <property type="entry name" value="UPF0353/GerABKA_families"/>
</dbReference>
<keyword evidence="2" id="KW-1133">Transmembrane helix</keyword>
<dbReference type="Proteomes" id="UP000315344">
    <property type="component" value="Unassembled WGS sequence"/>
</dbReference>
<gene>
    <name evidence="4" type="ORF">DI616_16775</name>
</gene>
<proteinExistence type="predicted"/>
<dbReference type="InterPro" id="IPR036465">
    <property type="entry name" value="vWFA_dom_sf"/>
</dbReference>
<evidence type="ECO:0000259" key="3">
    <source>
        <dbReference type="Pfam" id="PF13519"/>
    </source>
</evidence>
<evidence type="ECO:0000256" key="2">
    <source>
        <dbReference type="SAM" id="Phobius"/>
    </source>
</evidence>
<feature type="transmembrane region" description="Helical" evidence="2">
    <location>
        <begin position="64"/>
        <end position="86"/>
    </location>
</feature>
<dbReference type="AlphaFoldDB" id="A0A533I2N8"/>
<protein>
    <submittedName>
        <fullName evidence="4">VWA domain-containing protein</fullName>
    </submittedName>
</protein>
<dbReference type="SUPFAM" id="SSF48452">
    <property type="entry name" value="TPR-like"/>
    <property type="match status" value="1"/>
</dbReference>
<sequence>MGDFLSGLSHFHFIRPWLLLLTLPAVLAWWLTRRRLAPKTQKPAGMADHLAHALSLDGKRRQRLLPVDAVALCTLLVVLGAAGPSWTRVPNPLVAPTAPLVLALEVSDSMTERDIAPNRLERAKYKIQDILANRTGGRTALVAYAGSAHLIAPLTEDPQVLNSFLSGLFPDVMPVSGNNATLAVEKADTILSAEDSPGAILFVADEIDRADIPALQSYLENDGAPIIALLITESGAPAEELSGIRGLRTVTMTPDDEDVEAVSRHIDAAYQQALAADERQKWDDRGWLFFVPALMLSLLWFRRGWTMRWGVAVLALGLVLPAAPSRADGIADWFWTPDQQGRRAYENRDYEEAARLFQNLAWRGLSLYRAGKYEEAEEVFDRLGGSDALVAKGMAQIRQGNYRDGAKTIEQAVEMDPQNELAIRDLEIAQAIVKQVMEDRQNASADDGADEVVFDEDMEEGQEAQPIQTQQLELQAAEQWMRTVDTRMQDFLKIRLSLEAGGQE</sequence>
<feature type="domain" description="VWFA" evidence="3">
    <location>
        <begin position="100"/>
        <end position="205"/>
    </location>
</feature>
<comment type="caution">
    <text evidence="4">The sequence shown here is derived from an EMBL/GenBank/DDBJ whole genome shotgun (WGS) entry which is preliminary data.</text>
</comment>
<keyword evidence="2" id="KW-0812">Transmembrane</keyword>
<dbReference type="Gene3D" id="1.25.40.10">
    <property type="entry name" value="Tetratricopeptide repeat domain"/>
    <property type="match status" value="1"/>
</dbReference>
<dbReference type="PROSITE" id="PS50005">
    <property type="entry name" value="TPR"/>
    <property type="match status" value="1"/>
</dbReference>
<dbReference type="Pfam" id="PF13519">
    <property type="entry name" value="VWA_2"/>
    <property type="match status" value="1"/>
</dbReference>
<organism evidence="4 5">
    <name type="scientific">Paracoccus denitrificans</name>
    <dbReference type="NCBI Taxonomy" id="266"/>
    <lineage>
        <taxon>Bacteria</taxon>
        <taxon>Pseudomonadati</taxon>
        <taxon>Pseudomonadota</taxon>
        <taxon>Alphaproteobacteria</taxon>
        <taxon>Rhodobacterales</taxon>
        <taxon>Paracoccaceae</taxon>
        <taxon>Paracoccus</taxon>
    </lineage>
</organism>
<feature type="repeat" description="TPR" evidence="1">
    <location>
        <begin position="386"/>
        <end position="419"/>
    </location>
</feature>
<keyword evidence="2" id="KW-0472">Membrane</keyword>
<dbReference type="Gene3D" id="3.40.50.410">
    <property type="entry name" value="von Willebrand factor, type A domain"/>
    <property type="match status" value="1"/>
</dbReference>
<dbReference type="InterPro" id="IPR019734">
    <property type="entry name" value="TPR_rpt"/>
</dbReference>
<reference evidence="4 5" key="1">
    <citation type="journal article" date="2017" name="Nat. Commun.">
        <title>In situ click chemistry generation of cyclooxygenase-2 inhibitors.</title>
        <authorList>
            <person name="Bhardwaj A."/>
            <person name="Kaur J."/>
            <person name="Wuest M."/>
            <person name="Wuest F."/>
        </authorList>
    </citation>
    <scope>NUCLEOTIDE SEQUENCE [LARGE SCALE GENOMIC DNA]</scope>
    <source>
        <strain evidence="4">S2_012_000_R3_94</strain>
    </source>
</reference>
<dbReference type="PANTHER" id="PTHR22550">
    <property type="entry name" value="SPORE GERMINATION PROTEIN"/>
    <property type="match status" value="1"/>
</dbReference>